<dbReference type="Bgee" id="ENSBTAG00000014016">
    <property type="expression patterns" value="Expressed in blood and 90 other cell types or tissues"/>
</dbReference>
<dbReference type="VGNC" id="VGNC:30103">
    <property type="gene designation" value="IKZF1"/>
</dbReference>
<name>A5PJG6_BOVIN</name>
<sequence>MDADEGQDMSQVSGKESPPVSDTPDDSDEPMPVPEDLSTTSGGQQSSKSERGLEPSVKLRAPYLQQRVS</sequence>
<organism evidence="2">
    <name type="scientific">Bos taurus</name>
    <name type="common">Bovine</name>
    <dbReference type="NCBI Taxonomy" id="9913"/>
    <lineage>
        <taxon>Eukaryota</taxon>
        <taxon>Metazoa</taxon>
        <taxon>Chordata</taxon>
        <taxon>Craniata</taxon>
        <taxon>Vertebrata</taxon>
        <taxon>Euteleostomi</taxon>
        <taxon>Mammalia</taxon>
        <taxon>Eutheria</taxon>
        <taxon>Laurasiatheria</taxon>
        <taxon>Artiodactyla</taxon>
        <taxon>Ruminantia</taxon>
        <taxon>Pecora</taxon>
        <taxon>Bovidae</taxon>
        <taxon>Bovinae</taxon>
        <taxon>Bos</taxon>
    </lineage>
</organism>
<evidence type="ECO:0000313" key="3">
    <source>
        <dbReference type="VGNC" id="VGNC:30103"/>
    </source>
</evidence>
<dbReference type="EMBL" id="BC142103">
    <property type="protein sequence ID" value="AAI42104.1"/>
    <property type="molecule type" value="mRNA"/>
</dbReference>
<proteinExistence type="evidence at transcript level"/>
<accession>A5PJG6</accession>
<reference evidence="2" key="1">
    <citation type="submission" date="2007-06" db="EMBL/GenBank/DDBJ databases">
        <authorList>
            <person name="Moore S."/>
            <person name="Alexander L."/>
            <person name="Brownstein M."/>
            <person name="Guan L."/>
            <person name="Lobo S."/>
            <person name="Meng Y."/>
            <person name="Tanaguchi M."/>
            <person name="Wang Z."/>
            <person name="Yu J."/>
            <person name="Prange C."/>
            <person name="Schreiber K."/>
            <person name="Shenmen C."/>
            <person name="Wagner L."/>
            <person name="Bala M."/>
            <person name="Barbazuk S."/>
            <person name="Barber S."/>
            <person name="Babakaiff R."/>
            <person name="Beland J."/>
            <person name="Chun E."/>
            <person name="Del Rio L."/>
            <person name="Gibson S."/>
            <person name="Hanson R."/>
            <person name="Kirkpatrick R."/>
            <person name="Liu J."/>
            <person name="Matsuo C."/>
            <person name="Mayo M."/>
            <person name="Santos R.R."/>
            <person name="Stott J."/>
            <person name="Tsai M."/>
            <person name="Wong D."/>
            <person name="Siddiqui A."/>
            <person name="Holt R."/>
            <person name="Jones S.J."/>
            <person name="Marra M.A."/>
        </authorList>
    </citation>
    <scope>NUCLEOTIDE SEQUENCE</scope>
    <source>
        <strain evidence="2">Hereford</strain>
        <tissue evidence="2">Thymus</tissue>
    </source>
</reference>
<gene>
    <name evidence="2 3" type="primary">IKZF1</name>
</gene>
<dbReference type="AlphaFoldDB" id="A5PJG6"/>
<evidence type="ECO:0000256" key="1">
    <source>
        <dbReference type="SAM" id="MobiDB-lite"/>
    </source>
</evidence>
<dbReference type="VEuPathDB" id="HostDB:ENSBTAG00000014016"/>
<feature type="compositionally biased region" description="Low complexity" evidence="1">
    <location>
        <begin position="38"/>
        <end position="47"/>
    </location>
</feature>
<evidence type="ECO:0000313" key="2">
    <source>
        <dbReference type="EMBL" id="AAI42104.1"/>
    </source>
</evidence>
<feature type="region of interest" description="Disordered" evidence="1">
    <location>
        <begin position="1"/>
        <end position="69"/>
    </location>
</feature>
<protein>
    <submittedName>
        <fullName evidence="2">IKZF1 protein</fullName>
    </submittedName>
</protein>